<dbReference type="AlphaFoldDB" id="A0A7E4WE08"/>
<reference evidence="3" key="2">
    <citation type="submission" date="2020-10" db="UniProtKB">
        <authorList>
            <consortium name="WormBaseParasite"/>
        </authorList>
    </citation>
    <scope>IDENTIFICATION</scope>
</reference>
<evidence type="ECO:0000313" key="3">
    <source>
        <dbReference type="WBParaSite" id="Pan_g9588.t1"/>
    </source>
</evidence>
<feature type="transmembrane region" description="Helical" evidence="1">
    <location>
        <begin position="53"/>
        <end position="79"/>
    </location>
</feature>
<dbReference type="WBParaSite" id="Pan_g9588.t1">
    <property type="protein sequence ID" value="Pan_g9588.t1"/>
    <property type="gene ID" value="Pan_g9588"/>
</dbReference>
<dbReference type="PANTHER" id="PTHR31627:SF42">
    <property type="entry name" value="G_PROTEIN_RECEP_F1_2 DOMAIN-CONTAINING PROTEIN-RELATED"/>
    <property type="match status" value="1"/>
</dbReference>
<sequence>MRPRHAKSFVSPFFTLVKVLAVVDLCGHIAWTIDFKVPLTPMFAPHFENIGPTYLWSFPLFITYYLEFVHTMLVMMTALNRSTALVFPVTHESLWKKMLKPSIGVSLLLPLCLCFQRLLAPTYTMPFTMGSSNAFVLRSKNPSWYPSGMNALFFALFYIVIGVITVMLNISSCMALTLFKQSKRNNRNNLWQSIQRTEIGLIIVCFGDLVAMIFMIIIQLTLYWLGIRGLYDDPLYDFMYLQIPWVSDLGRFIRPFMLLFMSKTVRDAFLSIFSSAISPDASVHMTGTAVRNNYMSKVSIISSPFINDNKK</sequence>
<keyword evidence="1" id="KW-0472">Membrane</keyword>
<keyword evidence="1" id="KW-0812">Transmembrane</keyword>
<dbReference type="PANTHER" id="PTHR31627">
    <property type="entry name" value="SERPENTINE RECEPTOR CLASS GAMMA-RELATED"/>
    <property type="match status" value="1"/>
</dbReference>
<reference evidence="2" key="1">
    <citation type="journal article" date="2013" name="Genetics">
        <title>The draft genome and transcriptome of Panagrellus redivivus are shaped by the harsh demands of a free-living lifestyle.</title>
        <authorList>
            <person name="Srinivasan J."/>
            <person name="Dillman A.R."/>
            <person name="Macchietto M.G."/>
            <person name="Heikkinen L."/>
            <person name="Lakso M."/>
            <person name="Fracchia K.M."/>
            <person name="Antoshechkin I."/>
            <person name="Mortazavi A."/>
            <person name="Wong G."/>
            <person name="Sternberg P.W."/>
        </authorList>
    </citation>
    <scope>NUCLEOTIDE SEQUENCE [LARGE SCALE GENOMIC DNA]</scope>
    <source>
        <strain evidence="2">MT8872</strain>
    </source>
</reference>
<dbReference type="InterPro" id="IPR019426">
    <property type="entry name" value="7TM_GPCR_serpentine_rcpt_Srv"/>
</dbReference>
<feature type="transmembrane region" description="Helical" evidence="1">
    <location>
        <begin position="199"/>
        <end position="226"/>
    </location>
</feature>
<keyword evidence="2" id="KW-1185">Reference proteome</keyword>
<dbReference type="Proteomes" id="UP000492821">
    <property type="component" value="Unassembled WGS sequence"/>
</dbReference>
<evidence type="ECO:0000313" key="2">
    <source>
        <dbReference type="Proteomes" id="UP000492821"/>
    </source>
</evidence>
<name>A0A7E4WE08_PANRE</name>
<keyword evidence="1" id="KW-1133">Transmembrane helix</keyword>
<evidence type="ECO:0000256" key="1">
    <source>
        <dbReference type="SAM" id="Phobius"/>
    </source>
</evidence>
<dbReference type="InterPro" id="IPR051119">
    <property type="entry name" value="Nematode_SR-like"/>
</dbReference>
<dbReference type="SUPFAM" id="SSF81321">
    <property type="entry name" value="Family A G protein-coupled receptor-like"/>
    <property type="match status" value="1"/>
</dbReference>
<feature type="transmembrane region" description="Helical" evidence="1">
    <location>
        <begin position="99"/>
        <end position="119"/>
    </location>
</feature>
<dbReference type="Pfam" id="PF10323">
    <property type="entry name" value="7TM_GPCR_Srv"/>
    <property type="match status" value="1"/>
</dbReference>
<feature type="transmembrane region" description="Helical" evidence="1">
    <location>
        <begin position="151"/>
        <end position="179"/>
    </location>
</feature>
<accession>A0A7E4WE08</accession>
<organism evidence="2 3">
    <name type="scientific">Panagrellus redivivus</name>
    <name type="common">Microworm</name>
    <dbReference type="NCBI Taxonomy" id="6233"/>
    <lineage>
        <taxon>Eukaryota</taxon>
        <taxon>Metazoa</taxon>
        <taxon>Ecdysozoa</taxon>
        <taxon>Nematoda</taxon>
        <taxon>Chromadorea</taxon>
        <taxon>Rhabditida</taxon>
        <taxon>Tylenchina</taxon>
        <taxon>Panagrolaimomorpha</taxon>
        <taxon>Panagrolaimoidea</taxon>
        <taxon>Panagrolaimidae</taxon>
        <taxon>Panagrellus</taxon>
    </lineage>
</organism>
<proteinExistence type="predicted"/>
<feature type="transmembrane region" description="Helical" evidence="1">
    <location>
        <begin position="12"/>
        <end position="33"/>
    </location>
</feature>
<dbReference type="Gene3D" id="1.20.1070.10">
    <property type="entry name" value="Rhodopsin 7-helix transmembrane proteins"/>
    <property type="match status" value="1"/>
</dbReference>
<protein>
    <submittedName>
        <fullName evidence="3">Serpentine receptor class gamma</fullName>
    </submittedName>
</protein>